<reference evidence="2 3" key="1">
    <citation type="submission" date="2020-06" db="EMBL/GenBank/DDBJ databases">
        <title>Complete genome sequence of Candidatus Phytoplasma asteris RP166.</title>
        <authorList>
            <person name="Cho S.-T."/>
            <person name="Zwolinska A."/>
            <person name="Huang W."/>
            <person name="Wouters R."/>
            <person name="Hogenhout S.A."/>
            <person name="Kuo C.-H."/>
        </authorList>
    </citation>
    <scope>NUCLEOTIDE SEQUENCE [LARGE SCALE GENOMIC DNA]</scope>
    <source>
        <strain evidence="2">RP166</strain>
    </source>
</reference>
<dbReference type="EMBL" id="CP055264">
    <property type="protein sequence ID" value="QKX95057.1"/>
    <property type="molecule type" value="Genomic_DNA"/>
</dbReference>
<evidence type="ECO:0000256" key="1">
    <source>
        <dbReference type="SAM" id="Coils"/>
    </source>
</evidence>
<feature type="coiled-coil region" evidence="1">
    <location>
        <begin position="3"/>
        <end position="44"/>
    </location>
</feature>
<dbReference type="KEGG" id="rphy:RP166_0420"/>
<sequence length="87" mass="9706">MAKKAHTTMKEKLDKEIVKLTNRNKSLTTEKNKLETQNNEWINKTNIIKTTTTIGALGGPVGMVVGAATGVVVNEVIDAWKALKRWW</sequence>
<accession>A0A859I931</accession>
<keyword evidence="1" id="KW-0175">Coiled coil</keyword>
<dbReference type="Proteomes" id="UP000509122">
    <property type="component" value="Chromosome"/>
</dbReference>
<evidence type="ECO:0000313" key="2">
    <source>
        <dbReference type="EMBL" id="QKX95057.1"/>
    </source>
</evidence>
<evidence type="ECO:0000313" key="3">
    <source>
        <dbReference type="Proteomes" id="UP000509122"/>
    </source>
</evidence>
<organism evidence="2 3">
    <name type="scientific">Rapeseed phyllody phytoplasma</name>
    <dbReference type="NCBI Taxonomy" id="2490543"/>
    <lineage>
        <taxon>Bacteria</taxon>
        <taxon>Bacillati</taxon>
        <taxon>Mycoplasmatota</taxon>
        <taxon>Mollicutes</taxon>
        <taxon>Acholeplasmatales</taxon>
        <taxon>Acholeplasmataceae</taxon>
        <taxon>Candidatus Phytoplasma</taxon>
        <taxon>16SrI (Aster yellows group)</taxon>
    </lineage>
</organism>
<protein>
    <submittedName>
        <fullName evidence="2">Uncharacterized protein</fullName>
    </submittedName>
</protein>
<proteinExistence type="predicted"/>
<gene>
    <name evidence="2" type="ORF">RP166_0420</name>
</gene>
<name>A0A859I931_9MOLU</name>
<dbReference type="AlphaFoldDB" id="A0A859I931"/>